<proteinExistence type="inferred from homology"/>
<feature type="transmembrane region" description="Helical" evidence="7">
    <location>
        <begin position="35"/>
        <end position="52"/>
    </location>
</feature>
<comment type="similarity">
    <text evidence="2">Belongs to the CPA3 antiporters (TC 2.A.63) subunit E family.</text>
</comment>
<dbReference type="InterPro" id="IPR002758">
    <property type="entry name" value="Cation_antiport_E"/>
</dbReference>
<dbReference type="Pfam" id="PF01899">
    <property type="entry name" value="MNHE"/>
    <property type="match status" value="1"/>
</dbReference>
<dbReference type="AlphaFoldDB" id="A0A2T0RLP0"/>
<keyword evidence="5 7" id="KW-1133">Transmembrane helix</keyword>
<dbReference type="PANTHER" id="PTHR34584">
    <property type="entry name" value="NA(+)/H(+) ANTIPORTER SUBUNIT E1"/>
    <property type="match status" value="1"/>
</dbReference>
<dbReference type="RefSeq" id="WP_106205839.1">
    <property type="nucleotide sequence ID" value="NZ_PVTD01000007.1"/>
</dbReference>
<comment type="caution">
    <text evidence="8">The sequence shown here is derived from an EMBL/GenBank/DDBJ whole genome shotgun (WGS) entry which is preliminary data.</text>
</comment>
<feature type="transmembrane region" description="Helical" evidence="7">
    <location>
        <begin position="58"/>
        <end position="79"/>
    </location>
</feature>
<organism evidence="8 9">
    <name type="scientific">Aliiruegeria haliotis</name>
    <dbReference type="NCBI Taxonomy" id="1280846"/>
    <lineage>
        <taxon>Bacteria</taxon>
        <taxon>Pseudomonadati</taxon>
        <taxon>Pseudomonadota</taxon>
        <taxon>Alphaproteobacteria</taxon>
        <taxon>Rhodobacterales</taxon>
        <taxon>Roseobacteraceae</taxon>
        <taxon>Aliiruegeria</taxon>
    </lineage>
</organism>
<dbReference type="Proteomes" id="UP000239480">
    <property type="component" value="Unassembled WGS sequence"/>
</dbReference>
<dbReference type="GO" id="GO:0005886">
    <property type="term" value="C:plasma membrane"/>
    <property type="evidence" value="ECO:0007669"/>
    <property type="project" value="UniProtKB-SubCell"/>
</dbReference>
<evidence type="ECO:0000256" key="1">
    <source>
        <dbReference type="ARBA" id="ARBA00004651"/>
    </source>
</evidence>
<accession>A0A2T0RLP0</accession>
<dbReference type="EMBL" id="PVTD01000007">
    <property type="protein sequence ID" value="PRY22104.1"/>
    <property type="molecule type" value="Genomic_DNA"/>
</dbReference>
<keyword evidence="6 7" id="KW-0472">Membrane</keyword>
<evidence type="ECO:0000256" key="6">
    <source>
        <dbReference type="ARBA" id="ARBA00023136"/>
    </source>
</evidence>
<protein>
    <submittedName>
        <fullName evidence="8">Multicomponent Na+:H+ antiporter subunit E</fullName>
    </submittedName>
</protein>
<evidence type="ECO:0000256" key="4">
    <source>
        <dbReference type="ARBA" id="ARBA00022692"/>
    </source>
</evidence>
<evidence type="ECO:0000256" key="2">
    <source>
        <dbReference type="ARBA" id="ARBA00006228"/>
    </source>
</evidence>
<dbReference type="GO" id="GO:0008324">
    <property type="term" value="F:monoatomic cation transmembrane transporter activity"/>
    <property type="evidence" value="ECO:0007669"/>
    <property type="project" value="InterPro"/>
</dbReference>
<keyword evidence="4 7" id="KW-0812">Transmembrane</keyword>
<evidence type="ECO:0000256" key="7">
    <source>
        <dbReference type="SAM" id="Phobius"/>
    </source>
</evidence>
<keyword evidence="9" id="KW-1185">Reference proteome</keyword>
<name>A0A2T0RLP0_9RHOB</name>
<evidence type="ECO:0000313" key="9">
    <source>
        <dbReference type="Proteomes" id="UP000239480"/>
    </source>
</evidence>
<gene>
    <name evidence="8" type="ORF">CLV78_10728</name>
</gene>
<evidence type="ECO:0000256" key="5">
    <source>
        <dbReference type="ARBA" id="ARBA00022989"/>
    </source>
</evidence>
<keyword evidence="3" id="KW-1003">Cell membrane</keyword>
<evidence type="ECO:0000313" key="8">
    <source>
        <dbReference type="EMBL" id="PRY22104.1"/>
    </source>
</evidence>
<dbReference type="PANTHER" id="PTHR34584:SF1">
    <property type="entry name" value="NA(+)_H(+) ANTIPORTER SUBUNIT E1"/>
    <property type="match status" value="1"/>
</dbReference>
<comment type="subcellular location">
    <subcellularLocation>
        <location evidence="1">Cell membrane</location>
        <topology evidence="1">Multi-pass membrane protein</topology>
    </subcellularLocation>
</comment>
<reference evidence="8 9" key="1">
    <citation type="submission" date="2018-03" db="EMBL/GenBank/DDBJ databases">
        <title>Genomic Encyclopedia of Archaeal and Bacterial Type Strains, Phase II (KMG-II): from individual species to whole genera.</title>
        <authorList>
            <person name="Goeker M."/>
        </authorList>
    </citation>
    <scope>NUCLEOTIDE SEQUENCE [LARGE SCALE GENOMIC DNA]</scope>
    <source>
        <strain evidence="8 9">DSM 29328</strain>
    </source>
</reference>
<dbReference type="OrthoDB" id="7852837at2"/>
<sequence length="193" mass="20358">MKVRQDFASVVAVQGNHPIVPDTTPIRDNRTTGKVRAALGTGVMLAAAWAVLHWDDPASWVIGLPTAVAGAAASTLLPVSNSPRISFTGALRLSAFAITGVLRGAVDVSLLSLRPGRLNQGCLTLRTRLPEGRPRRLFALTITLLPGTLTVRLDGEMLVVHALDCGEAVQGDLDALEHRIAGLFGLSLKGENT</sequence>
<evidence type="ECO:0000256" key="3">
    <source>
        <dbReference type="ARBA" id="ARBA00022475"/>
    </source>
</evidence>